<dbReference type="InterPro" id="IPR013424">
    <property type="entry name" value="Ice-binding_C"/>
</dbReference>
<name>A0ABV6IV68_9PROT</name>
<keyword evidence="5" id="KW-1185">Reference proteome</keyword>
<evidence type="ECO:0000256" key="1">
    <source>
        <dbReference type="SAM" id="Phobius"/>
    </source>
</evidence>
<protein>
    <submittedName>
        <fullName evidence="4">CHRD domain-containing protein</fullName>
    </submittedName>
</protein>
<feature type="transmembrane region" description="Helical" evidence="1">
    <location>
        <begin position="188"/>
        <end position="204"/>
    </location>
</feature>
<keyword evidence="1" id="KW-1133">Transmembrane helix</keyword>
<reference evidence="4 5" key="1">
    <citation type="submission" date="2024-09" db="EMBL/GenBank/DDBJ databases">
        <authorList>
            <person name="Sun Q."/>
            <person name="Mori K."/>
        </authorList>
    </citation>
    <scope>NUCLEOTIDE SEQUENCE [LARGE SCALE GENOMIC DNA]</scope>
    <source>
        <strain evidence="4 5">CCM 7468</strain>
    </source>
</reference>
<sequence>MKNKKFLGPVRNGALCLGLPLALALAAGVPNAVAAPVIFTTQLSGAVEAPPNSSPGTGSAVVTLDTATHQLDVSFTFSGLLGTTAAAHIHCCTALPGLGVAPVATQLPTFSGFPLGVTSGSYTSTFDTLLPSTYNPNFVTANGGSTAAAEAALLAGMTAGLSYLNLHTSEFPGGEIRGFLTPVAVPEPASMGILGVGIAGLALARRRRRSASKQLVG</sequence>
<keyword evidence="1" id="KW-0812">Transmembrane</keyword>
<keyword evidence="1" id="KW-0472">Membrane</keyword>
<organism evidence="4 5">
    <name type="scientific">Muricoccus vinaceus</name>
    <dbReference type="NCBI Taxonomy" id="424704"/>
    <lineage>
        <taxon>Bacteria</taxon>
        <taxon>Pseudomonadati</taxon>
        <taxon>Pseudomonadota</taxon>
        <taxon>Alphaproteobacteria</taxon>
        <taxon>Acetobacterales</taxon>
        <taxon>Roseomonadaceae</taxon>
        <taxon>Muricoccus</taxon>
    </lineage>
</organism>
<evidence type="ECO:0000256" key="2">
    <source>
        <dbReference type="SAM" id="SignalP"/>
    </source>
</evidence>
<dbReference type="EMBL" id="JBHLVZ010000050">
    <property type="protein sequence ID" value="MFC0387149.1"/>
    <property type="molecule type" value="Genomic_DNA"/>
</dbReference>
<accession>A0ABV6IV68</accession>
<dbReference type="InterPro" id="IPR010895">
    <property type="entry name" value="CHRD"/>
</dbReference>
<dbReference type="Pfam" id="PF07589">
    <property type="entry name" value="PEP-CTERM"/>
    <property type="match status" value="1"/>
</dbReference>
<feature type="chain" id="PRO_5047499088" evidence="2">
    <location>
        <begin position="35"/>
        <end position="217"/>
    </location>
</feature>
<dbReference type="RefSeq" id="WP_377052315.1">
    <property type="nucleotide sequence ID" value="NZ_JBHLVZ010000050.1"/>
</dbReference>
<proteinExistence type="predicted"/>
<feature type="signal peptide" evidence="2">
    <location>
        <begin position="1"/>
        <end position="34"/>
    </location>
</feature>
<dbReference type="Pfam" id="PF07452">
    <property type="entry name" value="CHRD"/>
    <property type="match status" value="1"/>
</dbReference>
<comment type="caution">
    <text evidence="4">The sequence shown here is derived from an EMBL/GenBank/DDBJ whole genome shotgun (WGS) entry which is preliminary data.</text>
</comment>
<gene>
    <name evidence="4" type="ORF">ACFFIC_16560</name>
</gene>
<evidence type="ECO:0000313" key="4">
    <source>
        <dbReference type="EMBL" id="MFC0387149.1"/>
    </source>
</evidence>
<dbReference type="PROSITE" id="PS50933">
    <property type="entry name" value="CHRD"/>
    <property type="match status" value="1"/>
</dbReference>
<evidence type="ECO:0000313" key="5">
    <source>
        <dbReference type="Proteomes" id="UP001589789"/>
    </source>
</evidence>
<dbReference type="Proteomes" id="UP001589789">
    <property type="component" value="Unassembled WGS sequence"/>
</dbReference>
<keyword evidence="2" id="KW-0732">Signal</keyword>
<evidence type="ECO:0000259" key="3">
    <source>
        <dbReference type="PROSITE" id="PS50933"/>
    </source>
</evidence>
<dbReference type="NCBIfam" id="TIGR02595">
    <property type="entry name" value="PEP_CTERM"/>
    <property type="match status" value="1"/>
</dbReference>
<dbReference type="SMART" id="SM00754">
    <property type="entry name" value="CHRD"/>
    <property type="match status" value="1"/>
</dbReference>
<feature type="domain" description="CHRD" evidence="3">
    <location>
        <begin position="35"/>
        <end position="185"/>
    </location>
</feature>